<feature type="transmembrane region" description="Helical" evidence="1">
    <location>
        <begin position="46"/>
        <end position="66"/>
    </location>
</feature>
<feature type="transmembrane region" description="Helical" evidence="1">
    <location>
        <begin position="12"/>
        <end position="34"/>
    </location>
</feature>
<dbReference type="RefSeq" id="XP_018184988.1">
    <property type="nucleotide sequence ID" value="XM_018336587.1"/>
</dbReference>
<accession>A0A164ZRV1</accession>
<evidence type="ECO:0000256" key="1">
    <source>
        <dbReference type="SAM" id="Phobius"/>
    </source>
</evidence>
<evidence type="ECO:0000313" key="3">
    <source>
        <dbReference type="Proteomes" id="UP000076632"/>
    </source>
</evidence>
<gene>
    <name evidence="2" type="ORF">L228DRAFT_43420</name>
</gene>
<dbReference type="EMBL" id="KV407466">
    <property type="protein sequence ID" value="KZF19433.1"/>
    <property type="molecule type" value="Genomic_DNA"/>
</dbReference>
<proteinExistence type="predicted"/>
<keyword evidence="1" id="KW-0812">Transmembrane</keyword>
<organism evidence="2 3">
    <name type="scientific">Xylona heveae (strain CBS 132557 / TC161)</name>
    <dbReference type="NCBI Taxonomy" id="1328760"/>
    <lineage>
        <taxon>Eukaryota</taxon>
        <taxon>Fungi</taxon>
        <taxon>Dikarya</taxon>
        <taxon>Ascomycota</taxon>
        <taxon>Pezizomycotina</taxon>
        <taxon>Xylonomycetes</taxon>
        <taxon>Xylonales</taxon>
        <taxon>Xylonaceae</taxon>
        <taxon>Xylona</taxon>
    </lineage>
</organism>
<dbReference type="Proteomes" id="UP000076632">
    <property type="component" value="Unassembled WGS sequence"/>
</dbReference>
<feature type="transmembrane region" description="Helical" evidence="1">
    <location>
        <begin position="78"/>
        <end position="97"/>
    </location>
</feature>
<sequence length="98" mass="12109">MQICNSYHWRSHYFTLLISTLSCCLSRIFFIRFAVFPCPYIRDTTFPFFFLFFFKFLRVSVPCFLFPFFPFLFHCIRLLYYFPFFFSIAFPCPFPFIL</sequence>
<name>A0A164ZRV1_XYLHT</name>
<keyword evidence="3" id="KW-1185">Reference proteome</keyword>
<keyword evidence="1" id="KW-0472">Membrane</keyword>
<protein>
    <submittedName>
        <fullName evidence="2">Uncharacterized protein</fullName>
    </submittedName>
</protein>
<reference evidence="2 3" key="1">
    <citation type="journal article" date="2016" name="Fungal Biol.">
        <title>The genome of Xylona heveae provides a window into fungal endophytism.</title>
        <authorList>
            <person name="Gazis R."/>
            <person name="Kuo A."/>
            <person name="Riley R."/>
            <person name="LaButti K."/>
            <person name="Lipzen A."/>
            <person name="Lin J."/>
            <person name="Amirebrahimi M."/>
            <person name="Hesse C.N."/>
            <person name="Spatafora J.W."/>
            <person name="Henrissat B."/>
            <person name="Hainaut M."/>
            <person name="Grigoriev I.V."/>
            <person name="Hibbett D.S."/>
        </authorList>
    </citation>
    <scope>NUCLEOTIDE SEQUENCE [LARGE SCALE GENOMIC DNA]</scope>
    <source>
        <strain evidence="2 3">TC161</strain>
    </source>
</reference>
<dbReference type="AlphaFoldDB" id="A0A164ZRV1"/>
<dbReference type="InParanoid" id="A0A164ZRV1"/>
<evidence type="ECO:0000313" key="2">
    <source>
        <dbReference type="EMBL" id="KZF19433.1"/>
    </source>
</evidence>
<keyword evidence="1" id="KW-1133">Transmembrane helix</keyword>
<dbReference type="GeneID" id="28901724"/>